<comment type="caution">
    <text evidence="1">The sequence shown here is derived from an EMBL/GenBank/DDBJ whole genome shotgun (WGS) entry which is preliminary data.</text>
</comment>
<gene>
    <name evidence="1" type="ORF">LCGC14_1996000</name>
</gene>
<name>A0A0F9F4I8_9ZZZZ</name>
<reference evidence="1" key="1">
    <citation type="journal article" date="2015" name="Nature">
        <title>Complex archaea that bridge the gap between prokaryotes and eukaryotes.</title>
        <authorList>
            <person name="Spang A."/>
            <person name="Saw J.H."/>
            <person name="Jorgensen S.L."/>
            <person name="Zaremba-Niedzwiedzka K."/>
            <person name="Martijn J."/>
            <person name="Lind A.E."/>
            <person name="van Eijk R."/>
            <person name="Schleper C."/>
            <person name="Guy L."/>
            <person name="Ettema T.J."/>
        </authorList>
    </citation>
    <scope>NUCLEOTIDE SEQUENCE</scope>
</reference>
<proteinExistence type="predicted"/>
<protein>
    <submittedName>
        <fullName evidence="1">Uncharacterized protein</fullName>
    </submittedName>
</protein>
<sequence>MVHGEAERAAIYLHDLELSHDKLRADLDALLLAAQVAIKHLERWGRGVAYVKSEHCWAQARALRAAMEEATR</sequence>
<dbReference type="AlphaFoldDB" id="A0A0F9F4I8"/>
<dbReference type="EMBL" id="LAZR01022598">
    <property type="protein sequence ID" value="KKL81314.1"/>
    <property type="molecule type" value="Genomic_DNA"/>
</dbReference>
<evidence type="ECO:0000313" key="1">
    <source>
        <dbReference type="EMBL" id="KKL81314.1"/>
    </source>
</evidence>
<organism evidence="1">
    <name type="scientific">marine sediment metagenome</name>
    <dbReference type="NCBI Taxonomy" id="412755"/>
    <lineage>
        <taxon>unclassified sequences</taxon>
        <taxon>metagenomes</taxon>
        <taxon>ecological metagenomes</taxon>
    </lineage>
</organism>
<accession>A0A0F9F4I8</accession>